<dbReference type="Proteomes" id="UP000515158">
    <property type="component" value="Unplaced"/>
</dbReference>
<dbReference type="InterPro" id="IPR020904">
    <property type="entry name" value="Sc_DH/Rdtase_CS"/>
</dbReference>
<proteinExistence type="predicted"/>
<dbReference type="AlphaFoldDB" id="A0A6P8ZXX1"/>
<dbReference type="CTD" id="43512"/>
<dbReference type="InterPro" id="IPR036291">
    <property type="entry name" value="NAD(P)-bd_dom_sf"/>
</dbReference>
<evidence type="ECO:0000313" key="2">
    <source>
        <dbReference type="Proteomes" id="UP000515158"/>
    </source>
</evidence>
<dbReference type="Pfam" id="PF00106">
    <property type="entry name" value="adh_short"/>
    <property type="match status" value="1"/>
</dbReference>
<dbReference type="InterPro" id="IPR002347">
    <property type="entry name" value="SDR_fam"/>
</dbReference>
<dbReference type="InParanoid" id="A0A6P8ZXX1"/>
<sequence>MENLHCSTSTFRARARWPVSAHRAVLVTGCDRGLGYSLAVHCQALGLTVFAGLGVRVLPLDVTDAGSVGGAVDAVKQALRDDPQLRLAALVNNAGVLVFGEFGWQTPRQVSLQLDVNLAGTMRVSRAFLPLLRDQGRLVVVTSHCALAALPALSVYAATKAGLQAWADAVRVEQAQYGVPVVQVVPGSFTHLSGILAAHEEHAREMTAAMSEEDRRFYGDYPQRFHEYLRQVAAMGREASARPSKLPDEALHRVFEEALLAVRPRHRYVHEPWRYTLYHTLIKLAPAAAKDWLVVRFAMLPGFRDK</sequence>
<evidence type="ECO:0000256" key="1">
    <source>
        <dbReference type="ARBA" id="ARBA00023002"/>
    </source>
</evidence>
<dbReference type="KEGG" id="tpal:117650767"/>
<dbReference type="RefSeq" id="XP_034250258.1">
    <property type="nucleotide sequence ID" value="XM_034394367.1"/>
</dbReference>
<dbReference type="OrthoDB" id="294295at2759"/>
<dbReference type="FunCoup" id="A0A6P8ZXX1">
    <property type="interactions" value="16"/>
</dbReference>
<dbReference type="PRINTS" id="PR00081">
    <property type="entry name" value="GDHRDH"/>
</dbReference>
<dbReference type="SUPFAM" id="SSF51735">
    <property type="entry name" value="NAD(P)-binding Rossmann-fold domains"/>
    <property type="match status" value="1"/>
</dbReference>
<accession>A0A6P8ZXX1</accession>
<protein>
    <submittedName>
        <fullName evidence="3">D-beta-hydroxybutyrate dehydrogenase, mitochondrial</fullName>
    </submittedName>
</protein>
<keyword evidence="2" id="KW-1185">Reference proteome</keyword>
<name>A0A6P8ZXX1_THRPL</name>
<dbReference type="PROSITE" id="PS00061">
    <property type="entry name" value="ADH_SHORT"/>
    <property type="match status" value="1"/>
</dbReference>
<evidence type="ECO:0000313" key="3">
    <source>
        <dbReference type="RefSeq" id="XP_034250258.1"/>
    </source>
</evidence>
<keyword evidence="1" id="KW-0560">Oxidoreductase</keyword>
<dbReference type="GO" id="GO:0016491">
    <property type="term" value="F:oxidoreductase activity"/>
    <property type="evidence" value="ECO:0007669"/>
    <property type="project" value="UniProtKB-KW"/>
</dbReference>
<dbReference type="GeneID" id="117650767"/>
<reference evidence="3" key="1">
    <citation type="submission" date="2025-08" db="UniProtKB">
        <authorList>
            <consortium name="RefSeq"/>
        </authorList>
    </citation>
    <scope>IDENTIFICATION</scope>
    <source>
        <tissue evidence="3">Total insect</tissue>
    </source>
</reference>
<dbReference type="PANTHER" id="PTHR43313">
    <property type="entry name" value="SHORT-CHAIN DEHYDROGENASE/REDUCTASE FAMILY 9C"/>
    <property type="match status" value="1"/>
</dbReference>
<organism evidence="3">
    <name type="scientific">Thrips palmi</name>
    <name type="common">Melon thrips</name>
    <dbReference type="NCBI Taxonomy" id="161013"/>
    <lineage>
        <taxon>Eukaryota</taxon>
        <taxon>Metazoa</taxon>
        <taxon>Ecdysozoa</taxon>
        <taxon>Arthropoda</taxon>
        <taxon>Hexapoda</taxon>
        <taxon>Insecta</taxon>
        <taxon>Pterygota</taxon>
        <taxon>Neoptera</taxon>
        <taxon>Paraneoptera</taxon>
        <taxon>Thysanoptera</taxon>
        <taxon>Terebrantia</taxon>
        <taxon>Thripoidea</taxon>
        <taxon>Thripidae</taxon>
        <taxon>Thrips</taxon>
    </lineage>
</organism>
<dbReference type="PANTHER" id="PTHR43313:SF36">
    <property type="entry name" value="D-BETA-HYDROXYBUTYRATE DEHYDROGENASE, MITOCHONDRIAL"/>
    <property type="match status" value="1"/>
</dbReference>
<dbReference type="GO" id="GO:0008202">
    <property type="term" value="P:steroid metabolic process"/>
    <property type="evidence" value="ECO:0007669"/>
    <property type="project" value="TreeGrafter"/>
</dbReference>
<gene>
    <name evidence="3" type="primary">LOC117650767</name>
</gene>
<dbReference type="Gene3D" id="3.40.50.720">
    <property type="entry name" value="NAD(P)-binding Rossmann-like Domain"/>
    <property type="match status" value="1"/>
</dbReference>